<proteinExistence type="predicted"/>
<dbReference type="AlphaFoldDB" id="G2KSH3"/>
<dbReference type="KEGG" id="mai:MICA_925"/>
<protein>
    <submittedName>
        <fullName evidence="2">Universal stress family protein</fullName>
    </submittedName>
</protein>
<dbReference type="Proteomes" id="UP000009286">
    <property type="component" value="Chromosome"/>
</dbReference>
<dbReference type="eggNOG" id="COG0589">
    <property type="taxonomic scope" value="Bacteria"/>
</dbReference>
<accession>G2KSH3</accession>
<gene>
    <name evidence="2" type="ordered locus">MICA_925</name>
</gene>
<sequence>MDMDIQNAETKDLSAREEEVIDAELSVAERVGRRGDGGVYLVVADESDEFNLALRYAARMAQSNRGHVGILHVISLDDVQQWSGVENRMKRELREQSEKFIWSMAKRVNELNGMIPAIYVREGDAKHDVMIDLINEDMTIKMLVLGASASSSGPGPTVAYFTGKGLAKMRVPVVVVPGHLESQKIDAITS</sequence>
<dbReference type="InterPro" id="IPR006016">
    <property type="entry name" value="UspA"/>
</dbReference>
<evidence type="ECO:0000259" key="1">
    <source>
        <dbReference type="Pfam" id="PF00582"/>
    </source>
</evidence>
<reference evidence="2 3" key="1">
    <citation type="journal article" date="2011" name="BMC Genomics">
        <title>Genomic insights into an obligate epibiotic bacterial predator: Micavibrio aeruginosavorus ARL-13.</title>
        <authorList>
            <person name="Wang Z."/>
            <person name="Kadouri D."/>
            <person name="Wu M."/>
        </authorList>
    </citation>
    <scope>NUCLEOTIDE SEQUENCE [LARGE SCALE GENOMIC DNA]</scope>
    <source>
        <strain evidence="2 3">ARL-13</strain>
    </source>
</reference>
<dbReference type="CDD" id="cd00293">
    <property type="entry name" value="USP-like"/>
    <property type="match status" value="1"/>
</dbReference>
<dbReference type="STRING" id="856793.MICA_925"/>
<name>G2KSH3_MICAA</name>
<dbReference type="InterPro" id="IPR014729">
    <property type="entry name" value="Rossmann-like_a/b/a_fold"/>
</dbReference>
<evidence type="ECO:0000313" key="3">
    <source>
        <dbReference type="Proteomes" id="UP000009286"/>
    </source>
</evidence>
<dbReference type="EMBL" id="CP002382">
    <property type="protein sequence ID" value="AEP09257.1"/>
    <property type="molecule type" value="Genomic_DNA"/>
</dbReference>
<keyword evidence="3" id="KW-1185">Reference proteome</keyword>
<dbReference type="Gene3D" id="3.40.50.620">
    <property type="entry name" value="HUPs"/>
    <property type="match status" value="1"/>
</dbReference>
<feature type="domain" description="UspA" evidence="1">
    <location>
        <begin position="41"/>
        <end position="177"/>
    </location>
</feature>
<evidence type="ECO:0000313" key="2">
    <source>
        <dbReference type="EMBL" id="AEP09257.1"/>
    </source>
</evidence>
<dbReference type="Pfam" id="PF00582">
    <property type="entry name" value="Usp"/>
    <property type="match status" value="1"/>
</dbReference>
<dbReference type="SUPFAM" id="SSF52402">
    <property type="entry name" value="Adenine nucleotide alpha hydrolases-like"/>
    <property type="match status" value="1"/>
</dbReference>
<dbReference type="HOGENOM" id="CLU_117163_0_0_5"/>
<organism evidence="2 3">
    <name type="scientific">Micavibrio aeruginosavorus (strain ARL-13)</name>
    <dbReference type="NCBI Taxonomy" id="856793"/>
    <lineage>
        <taxon>Bacteria</taxon>
        <taxon>Pseudomonadati</taxon>
        <taxon>Bdellovibrionota</taxon>
        <taxon>Bdellovibrionia</taxon>
        <taxon>Bdellovibrionales</taxon>
        <taxon>Pseudobdellovibrionaceae</taxon>
        <taxon>Micavibrio</taxon>
    </lineage>
</organism>